<dbReference type="PROSITE" id="PS50002">
    <property type="entry name" value="SH3"/>
    <property type="match status" value="1"/>
</dbReference>
<dbReference type="InterPro" id="IPR001452">
    <property type="entry name" value="SH3_domain"/>
</dbReference>
<feature type="domain" description="SH3" evidence="4">
    <location>
        <begin position="1"/>
        <end position="62"/>
    </location>
</feature>
<evidence type="ECO:0000256" key="3">
    <source>
        <dbReference type="SAM" id="MobiDB-lite"/>
    </source>
</evidence>
<sequence>MSTFRVSHDFNGVESVEISAQKGEIVKAVDNVVQDGWVKVSVMGDPSRKGFIPLSYLKEIESTNSPDRDRPEEQTYTPSRPKTGSPAAAVNKSITPAQEGAGPVSSLVLSNPNTVVDAFMKNELYFKQLMRQKSEAMSAIQSCLEDAMTEVAACKDKNATLSRKLIDLSQLIDHERQRWVERVDEERQFVSRSVQHSQRDFVRVSPVSTPSRQTKSY</sequence>
<feature type="region of interest" description="Disordered" evidence="3">
    <location>
        <begin position="193"/>
        <end position="217"/>
    </location>
</feature>
<evidence type="ECO:0000313" key="5">
    <source>
        <dbReference type="EMBL" id="CAD2218000.1"/>
    </source>
</evidence>
<reference evidence="5 6" key="1">
    <citation type="submission" date="2020-08" db="EMBL/GenBank/DDBJ databases">
        <authorList>
            <person name="Newling K."/>
            <person name="Davey J."/>
            <person name="Forrester S."/>
        </authorList>
    </citation>
    <scope>NUCLEOTIDE SEQUENCE [LARGE SCALE GENOMIC DNA]</scope>
    <source>
        <strain evidence="6">Crithidia deanei Carvalho (ATCC PRA-265)</strain>
    </source>
</reference>
<dbReference type="Proteomes" id="UP000515908">
    <property type="component" value="Chromosome 10"/>
</dbReference>
<dbReference type="Gene3D" id="2.30.30.40">
    <property type="entry name" value="SH3 Domains"/>
    <property type="match status" value="1"/>
</dbReference>
<dbReference type="Pfam" id="PF07653">
    <property type="entry name" value="SH3_2"/>
    <property type="match status" value="1"/>
</dbReference>
<proteinExistence type="predicted"/>
<evidence type="ECO:0000259" key="4">
    <source>
        <dbReference type="PROSITE" id="PS50002"/>
    </source>
</evidence>
<dbReference type="OrthoDB" id="5340910at2759"/>
<dbReference type="EMBL" id="LR877154">
    <property type="protein sequence ID" value="CAD2218000.1"/>
    <property type="molecule type" value="Genomic_DNA"/>
</dbReference>
<dbReference type="InterPro" id="IPR036028">
    <property type="entry name" value="SH3-like_dom_sf"/>
</dbReference>
<dbReference type="VEuPathDB" id="TriTrypDB:ADEAN_000548600"/>
<evidence type="ECO:0000256" key="1">
    <source>
        <dbReference type="ARBA" id="ARBA00022443"/>
    </source>
</evidence>
<dbReference type="CDD" id="cd00174">
    <property type="entry name" value="SH3"/>
    <property type="match status" value="1"/>
</dbReference>
<gene>
    <name evidence="5" type="ORF">ADEAN_000548600</name>
</gene>
<accession>A0A7G2CDS6</accession>
<keyword evidence="1 2" id="KW-0728">SH3 domain</keyword>
<protein>
    <submittedName>
        <fullName evidence="5">Variant SH3 domain/SH3 domain containing protein, putative</fullName>
    </submittedName>
</protein>
<name>A0A7G2CDS6_9TRYP</name>
<feature type="compositionally biased region" description="Polar residues" evidence="3">
    <location>
        <begin position="206"/>
        <end position="217"/>
    </location>
</feature>
<organism evidence="5 6">
    <name type="scientific">Angomonas deanei</name>
    <dbReference type="NCBI Taxonomy" id="59799"/>
    <lineage>
        <taxon>Eukaryota</taxon>
        <taxon>Discoba</taxon>
        <taxon>Euglenozoa</taxon>
        <taxon>Kinetoplastea</taxon>
        <taxon>Metakinetoplastina</taxon>
        <taxon>Trypanosomatida</taxon>
        <taxon>Trypanosomatidae</taxon>
        <taxon>Strigomonadinae</taxon>
        <taxon>Angomonas</taxon>
    </lineage>
</organism>
<evidence type="ECO:0000313" key="6">
    <source>
        <dbReference type="Proteomes" id="UP000515908"/>
    </source>
</evidence>
<dbReference type="SUPFAM" id="SSF50044">
    <property type="entry name" value="SH3-domain"/>
    <property type="match status" value="1"/>
</dbReference>
<keyword evidence="6" id="KW-1185">Reference proteome</keyword>
<feature type="region of interest" description="Disordered" evidence="3">
    <location>
        <begin position="62"/>
        <end position="88"/>
    </location>
</feature>
<dbReference type="SMART" id="SM00326">
    <property type="entry name" value="SH3"/>
    <property type="match status" value="1"/>
</dbReference>
<dbReference type="AlphaFoldDB" id="A0A7G2CDS6"/>
<evidence type="ECO:0000256" key="2">
    <source>
        <dbReference type="PROSITE-ProRule" id="PRU00192"/>
    </source>
</evidence>
<feature type="compositionally biased region" description="Basic and acidic residues" evidence="3">
    <location>
        <begin position="62"/>
        <end position="73"/>
    </location>
</feature>